<protein>
    <submittedName>
        <fullName evidence="2">Uncharacterized protein</fullName>
    </submittedName>
</protein>
<evidence type="ECO:0000313" key="3">
    <source>
        <dbReference type="Proteomes" id="UP000813461"/>
    </source>
</evidence>
<feature type="region of interest" description="Disordered" evidence="1">
    <location>
        <begin position="456"/>
        <end position="503"/>
    </location>
</feature>
<sequence>MVTSPSPPLAGTRPIEKLPTELLEKILLEVVNSVKCPIIYEDTGQETLRSQEEIEQGASLAKGLLAHRLVSRTMRGCSWRGLGRVVCETVFDLRSAQSFENLTAVSERKELAPWISKFTVAFFAVKDSYPFSELVSPLEMANNMDKGSREELLRIRASDRRWSDETWRWGETTQTQSMLQTEQRLRLGDGSKTAVDLLTRCINLFPNLSYISYYFNERETSARFRGLARQHRNKTNHRFSVGDEIGEHGAYLGMHLVTEAMIRASFRPNKLDLHAYLHEPHYFNVPVSFDRLKDVFSKVEHLKLSNLCSLGSHQHETTSSESVVTIDRNLFPALHSLTLQADWCHEYEDDSSVPIPTTNHVSELNRITIIYGWQSSPKLLGFLHLFKPTLQSVTLRQMEDVSYKPILTALRSFNLDMLAIYDGYDEWWDEESADPKGYRGVPMEAFDGIAKTLILRPPQKENASSNGCANRNESTENTHPGGEFEETGETEEDRREQSIRGDY</sequence>
<comment type="caution">
    <text evidence="2">The sequence shown here is derived from an EMBL/GenBank/DDBJ whole genome shotgun (WGS) entry which is preliminary data.</text>
</comment>
<accession>A0A8K0R444</accession>
<organism evidence="2 3">
    <name type="scientific">Paraphoma chrysanthemicola</name>
    <dbReference type="NCBI Taxonomy" id="798071"/>
    <lineage>
        <taxon>Eukaryota</taxon>
        <taxon>Fungi</taxon>
        <taxon>Dikarya</taxon>
        <taxon>Ascomycota</taxon>
        <taxon>Pezizomycotina</taxon>
        <taxon>Dothideomycetes</taxon>
        <taxon>Pleosporomycetidae</taxon>
        <taxon>Pleosporales</taxon>
        <taxon>Pleosporineae</taxon>
        <taxon>Phaeosphaeriaceae</taxon>
        <taxon>Paraphoma</taxon>
    </lineage>
</organism>
<dbReference type="AlphaFoldDB" id="A0A8K0R444"/>
<dbReference type="OrthoDB" id="3799413at2759"/>
<dbReference type="Proteomes" id="UP000813461">
    <property type="component" value="Unassembled WGS sequence"/>
</dbReference>
<keyword evidence="3" id="KW-1185">Reference proteome</keyword>
<name>A0A8K0R444_9PLEO</name>
<evidence type="ECO:0000256" key="1">
    <source>
        <dbReference type="SAM" id="MobiDB-lite"/>
    </source>
</evidence>
<feature type="compositionally biased region" description="Basic and acidic residues" evidence="1">
    <location>
        <begin position="492"/>
        <end position="503"/>
    </location>
</feature>
<gene>
    <name evidence="2" type="ORF">FB567DRAFT_593023</name>
</gene>
<evidence type="ECO:0000313" key="2">
    <source>
        <dbReference type="EMBL" id="KAH7087182.1"/>
    </source>
</evidence>
<reference evidence="2" key="1">
    <citation type="journal article" date="2021" name="Nat. Commun.">
        <title>Genetic determinants of endophytism in the Arabidopsis root mycobiome.</title>
        <authorList>
            <person name="Mesny F."/>
            <person name="Miyauchi S."/>
            <person name="Thiergart T."/>
            <person name="Pickel B."/>
            <person name="Atanasova L."/>
            <person name="Karlsson M."/>
            <person name="Huettel B."/>
            <person name="Barry K.W."/>
            <person name="Haridas S."/>
            <person name="Chen C."/>
            <person name="Bauer D."/>
            <person name="Andreopoulos W."/>
            <person name="Pangilinan J."/>
            <person name="LaButti K."/>
            <person name="Riley R."/>
            <person name="Lipzen A."/>
            <person name="Clum A."/>
            <person name="Drula E."/>
            <person name="Henrissat B."/>
            <person name="Kohler A."/>
            <person name="Grigoriev I.V."/>
            <person name="Martin F.M."/>
            <person name="Hacquard S."/>
        </authorList>
    </citation>
    <scope>NUCLEOTIDE SEQUENCE</scope>
    <source>
        <strain evidence="2">MPI-SDFR-AT-0120</strain>
    </source>
</reference>
<feature type="compositionally biased region" description="Polar residues" evidence="1">
    <location>
        <begin position="461"/>
        <end position="478"/>
    </location>
</feature>
<dbReference type="EMBL" id="JAGMVJ010000010">
    <property type="protein sequence ID" value="KAH7087182.1"/>
    <property type="molecule type" value="Genomic_DNA"/>
</dbReference>
<proteinExistence type="predicted"/>